<dbReference type="InterPro" id="IPR010982">
    <property type="entry name" value="Lambda_DNA-bd_dom_sf"/>
</dbReference>
<gene>
    <name evidence="6" type="ORF">RM423_14670</name>
</gene>
<dbReference type="Gene3D" id="3.40.50.2300">
    <property type="match status" value="2"/>
</dbReference>
<keyword evidence="2" id="KW-0805">Transcription regulation</keyword>
<dbReference type="PANTHER" id="PTHR30146">
    <property type="entry name" value="LACI-RELATED TRANSCRIPTIONAL REPRESSOR"/>
    <property type="match status" value="1"/>
</dbReference>
<dbReference type="Pfam" id="PF13377">
    <property type="entry name" value="Peripla_BP_3"/>
    <property type="match status" value="1"/>
</dbReference>
<dbReference type="PROSITE" id="PS50932">
    <property type="entry name" value="HTH_LACI_2"/>
    <property type="match status" value="1"/>
</dbReference>
<dbReference type="Gene3D" id="1.10.260.40">
    <property type="entry name" value="lambda repressor-like DNA-binding domains"/>
    <property type="match status" value="1"/>
</dbReference>
<dbReference type="EMBL" id="JAVREH010000020">
    <property type="protein sequence ID" value="MDT0262636.1"/>
    <property type="molecule type" value="Genomic_DNA"/>
</dbReference>
<dbReference type="Pfam" id="PF00356">
    <property type="entry name" value="LacI"/>
    <property type="match status" value="1"/>
</dbReference>
<name>A0ABU2JCB9_9ACTN</name>
<keyword evidence="4" id="KW-0804">Transcription</keyword>
<sequence>MAPASVGRRRARLVDVAAAVGLHVSTVSRVLNGDANLSIRPETRDRILLAAQRQGYRPNAMARALKASRTGALAMVVPLLRNPIWSSIQRGALHAAAEGGQIVMILEQPQDDIRPPSDYQYLIEESRADGLLIATAQRSGGERPRSLTVPHIYLNRRGPRRGNNVVMDEEAAMRLFIHHLDELGHKRVGIIDGFTVIDTVQRRTVAIRALCAQRGMSPTFEHAEDTEIGGYEATVRLLSRREVPTALGVGNLSQLFGMMKALREAGASVPDDISLVSFDEDQCLAFLEVPITSVSMPLFELGAAAVRALIGRVDGLAGTDEMVTDPLVLIERASTAAPRATRRIGS</sequence>
<dbReference type="InterPro" id="IPR028082">
    <property type="entry name" value="Peripla_BP_I"/>
</dbReference>
<dbReference type="SUPFAM" id="SSF53822">
    <property type="entry name" value="Periplasmic binding protein-like I"/>
    <property type="match status" value="1"/>
</dbReference>
<organism evidence="6 7">
    <name type="scientific">Jatrophihabitans lederbergiae</name>
    <dbReference type="NCBI Taxonomy" id="3075547"/>
    <lineage>
        <taxon>Bacteria</taxon>
        <taxon>Bacillati</taxon>
        <taxon>Actinomycetota</taxon>
        <taxon>Actinomycetes</taxon>
        <taxon>Jatrophihabitantales</taxon>
        <taxon>Jatrophihabitantaceae</taxon>
        <taxon>Jatrophihabitans</taxon>
    </lineage>
</organism>
<dbReference type="CDD" id="cd01392">
    <property type="entry name" value="HTH_LacI"/>
    <property type="match status" value="1"/>
</dbReference>
<dbReference type="PANTHER" id="PTHR30146:SF148">
    <property type="entry name" value="HTH-TYPE TRANSCRIPTIONAL REPRESSOR PURR-RELATED"/>
    <property type="match status" value="1"/>
</dbReference>
<proteinExistence type="predicted"/>
<dbReference type="InterPro" id="IPR046335">
    <property type="entry name" value="LacI/GalR-like_sensor"/>
</dbReference>
<comment type="caution">
    <text evidence="6">The sequence shown here is derived from an EMBL/GenBank/DDBJ whole genome shotgun (WGS) entry which is preliminary data.</text>
</comment>
<dbReference type="Proteomes" id="UP001183176">
    <property type="component" value="Unassembled WGS sequence"/>
</dbReference>
<dbReference type="CDD" id="cd06267">
    <property type="entry name" value="PBP1_LacI_sugar_binding-like"/>
    <property type="match status" value="1"/>
</dbReference>
<accession>A0ABU2JCB9</accession>
<evidence type="ECO:0000313" key="7">
    <source>
        <dbReference type="Proteomes" id="UP001183176"/>
    </source>
</evidence>
<protein>
    <submittedName>
        <fullName evidence="6">LacI family DNA-binding transcriptional regulator</fullName>
    </submittedName>
</protein>
<keyword evidence="3 6" id="KW-0238">DNA-binding</keyword>
<evidence type="ECO:0000313" key="6">
    <source>
        <dbReference type="EMBL" id="MDT0262636.1"/>
    </source>
</evidence>
<dbReference type="RefSeq" id="WP_311423786.1">
    <property type="nucleotide sequence ID" value="NZ_JAVREH010000020.1"/>
</dbReference>
<keyword evidence="7" id="KW-1185">Reference proteome</keyword>
<dbReference type="GO" id="GO:0003677">
    <property type="term" value="F:DNA binding"/>
    <property type="evidence" value="ECO:0007669"/>
    <property type="project" value="UniProtKB-KW"/>
</dbReference>
<evidence type="ECO:0000256" key="1">
    <source>
        <dbReference type="ARBA" id="ARBA00022491"/>
    </source>
</evidence>
<dbReference type="SUPFAM" id="SSF47413">
    <property type="entry name" value="lambda repressor-like DNA-binding domains"/>
    <property type="match status" value="1"/>
</dbReference>
<evidence type="ECO:0000259" key="5">
    <source>
        <dbReference type="PROSITE" id="PS50932"/>
    </source>
</evidence>
<evidence type="ECO:0000256" key="4">
    <source>
        <dbReference type="ARBA" id="ARBA00023163"/>
    </source>
</evidence>
<reference evidence="7" key="1">
    <citation type="submission" date="2023-07" db="EMBL/GenBank/DDBJ databases">
        <title>30 novel species of actinomycetes from the DSMZ collection.</title>
        <authorList>
            <person name="Nouioui I."/>
        </authorList>
    </citation>
    <scope>NUCLEOTIDE SEQUENCE [LARGE SCALE GENOMIC DNA]</scope>
    <source>
        <strain evidence="7">DSM 44399</strain>
    </source>
</reference>
<dbReference type="InterPro" id="IPR000843">
    <property type="entry name" value="HTH_LacI"/>
</dbReference>
<evidence type="ECO:0000256" key="2">
    <source>
        <dbReference type="ARBA" id="ARBA00023015"/>
    </source>
</evidence>
<keyword evidence="1" id="KW-0678">Repressor</keyword>
<evidence type="ECO:0000256" key="3">
    <source>
        <dbReference type="ARBA" id="ARBA00023125"/>
    </source>
</evidence>
<dbReference type="SMART" id="SM00354">
    <property type="entry name" value="HTH_LACI"/>
    <property type="match status" value="1"/>
</dbReference>
<feature type="domain" description="HTH lacI-type" evidence="5">
    <location>
        <begin position="11"/>
        <end position="67"/>
    </location>
</feature>